<reference evidence="2" key="1">
    <citation type="submission" date="2016-10" db="EMBL/GenBank/DDBJ databases">
        <authorList>
            <person name="Varghese N."/>
            <person name="Submissions S."/>
        </authorList>
    </citation>
    <scope>NUCLEOTIDE SEQUENCE [LARGE SCALE GENOMIC DNA]</scope>
    <source>
        <strain evidence="2">CGMCC 1.8975</strain>
    </source>
</reference>
<keyword evidence="2" id="KW-1185">Reference proteome</keyword>
<dbReference type="STRING" id="651662.SAMN04488069_12916"/>
<dbReference type="Proteomes" id="UP000199249">
    <property type="component" value="Unassembled WGS sequence"/>
</dbReference>
<organism evidence="1 2">
    <name type="scientific">Hymenobacter psychrophilus</name>
    <dbReference type="NCBI Taxonomy" id="651662"/>
    <lineage>
        <taxon>Bacteria</taxon>
        <taxon>Pseudomonadati</taxon>
        <taxon>Bacteroidota</taxon>
        <taxon>Cytophagia</taxon>
        <taxon>Cytophagales</taxon>
        <taxon>Hymenobacteraceae</taxon>
        <taxon>Hymenobacter</taxon>
    </lineage>
</organism>
<gene>
    <name evidence="1" type="ORF">SAMN04488069_12916</name>
</gene>
<evidence type="ECO:0000313" key="2">
    <source>
        <dbReference type="Proteomes" id="UP000199249"/>
    </source>
</evidence>
<dbReference type="AlphaFoldDB" id="A0A1H3PE11"/>
<proteinExistence type="predicted"/>
<sequence length="154" mass="17849">MEGKYVDWITGSDTGTSSITIILALNGRPAPRYGFDIPYDMGDLGRCIRMLEKFPELEARLPELPAILPMWTPYVDCWRDLKRKYTEVNEWYTKPETERKAHLRKKHSSDPGKEAYQYMKRLEAVSRYLGGWRPQGSLDHWKRGEGIQPATVTA</sequence>
<protein>
    <submittedName>
        <fullName evidence="1">Uncharacterized protein</fullName>
    </submittedName>
</protein>
<dbReference type="EMBL" id="FNOV01000029">
    <property type="protein sequence ID" value="SDY99321.1"/>
    <property type="molecule type" value="Genomic_DNA"/>
</dbReference>
<name>A0A1H3PE11_9BACT</name>
<accession>A0A1H3PE11</accession>
<evidence type="ECO:0000313" key="1">
    <source>
        <dbReference type="EMBL" id="SDY99321.1"/>
    </source>
</evidence>